<dbReference type="InterPro" id="IPR036285">
    <property type="entry name" value="PRP4-like_sf"/>
</dbReference>
<dbReference type="SUPFAM" id="SSF47938">
    <property type="entry name" value="Functional domain of the splicing factor Prp18"/>
    <property type="match status" value="1"/>
</dbReference>
<dbReference type="GO" id="GO:0005682">
    <property type="term" value="C:U5 snRNP"/>
    <property type="evidence" value="ECO:0007669"/>
    <property type="project" value="TreeGrafter"/>
</dbReference>
<gene>
    <name evidence="11" type="ORF">CROS1312_LOCUS591</name>
</gene>
<keyword evidence="5" id="KW-0747">Spliceosome</keyword>
<evidence type="ECO:0000256" key="2">
    <source>
        <dbReference type="ARBA" id="ARBA00008137"/>
    </source>
</evidence>
<sequence length="387" mass="43636">MEALKAELARKRKERAGPGPGVGASANTQDANNNNNNNKKRYRSRGEVERERLERERKLERSIASRKGYHQGDQGSGDQDGCHGVSGGDRHDGDHESMIALASSSGALAAEEVKRRLRLLKQPATLFGESEVGRRARLVRVERELVVEDAYAVGQQSNTFLEIQKEEEQERLRMLRREAARVEKGDLGASAKGTDVVAYKREQTEQERTMAAFKKAAERVKAERLEATMPLGEAVAHYVKRMTKEWEEDLDSKPDAYRETGEGRQSILQLRATQKAFLMLYDRIDQKTLAGDFERALGDMVASMRRRDYRAASESYVHLSIGNSPWPIGVTSVGIHDRSAREKISFSQNGQAHIMNDEGTRKILFAWKRLMTWIQAAYPAQDKSLAF</sequence>
<dbReference type="PANTHER" id="PTHR13007:SF19">
    <property type="entry name" value="PRE-MRNA-SPLICING FACTOR 18"/>
    <property type="match status" value="1"/>
</dbReference>
<dbReference type="InterPro" id="IPR014906">
    <property type="entry name" value="PRP4-like"/>
</dbReference>
<evidence type="ECO:0000256" key="6">
    <source>
        <dbReference type="ARBA" id="ARBA00023187"/>
    </source>
</evidence>
<feature type="coiled-coil region" evidence="8">
    <location>
        <begin position="158"/>
        <end position="185"/>
    </location>
</feature>
<feature type="region of interest" description="Disordered" evidence="9">
    <location>
        <begin position="1"/>
        <end position="95"/>
    </location>
</feature>
<evidence type="ECO:0000256" key="3">
    <source>
        <dbReference type="ARBA" id="ARBA00018242"/>
    </source>
</evidence>
<feature type="compositionally biased region" description="Basic and acidic residues" evidence="9">
    <location>
        <begin position="44"/>
        <end position="63"/>
    </location>
</feature>
<keyword evidence="6" id="KW-0508">mRNA splicing</keyword>
<dbReference type="GO" id="GO:0000350">
    <property type="term" value="P:generation of catalytic spliceosome for second transesterification step"/>
    <property type="evidence" value="ECO:0007669"/>
    <property type="project" value="TreeGrafter"/>
</dbReference>
<evidence type="ECO:0000256" key="1">
    <source>
        <dbReference type="ARBA" id="ARBA00004123"/>
    </source>
</evidence>
<comment type="subcellular location">
    <subcellularLocation>
        <location evidence="1">Nucleus</location>
    </subcellularLocation>
</comment>
<organism evidence="11">
    <name type="scientific">Chloropicon roscoffensis</name>
    <dbReference type="NCBI Taxonomy" id="1461544"/>
    <lineage>
        <taxon>Eukaryota</taxon>
        <taxon>Viridiplantae</taxon>
        <taxon>Chlorophyta</taxon>
        <taxon>Chloropicophyceae</taxon>
        <taxon>Chloropicales</taxon>
        <taxon>Chloropicaceae</taxon>
        <taxon>Chloropicon</taxon>
    </lineage>
</organism>
<accession>A0A7S2T922</accession>
<evidence type="ECO:0000256" key="8">
    <source>
        <dbReference type="SAM" id="Coils"/>
    </source>
</evidence>
<dbReference type="EMBL" id="HBHM01000772">
    <property type="protein sequence ID" value="CAD9721324.1"/>
    <property type="molecule type" value="Transcribed_RNA"/>
</dbReference>
<dbReference type="SUPFAM" id="SSF158230">
    <property type="entry name" value="PRP4-like"/>
    <property type="match status" value="1"/>
</dbReference>
<keyword evidence="4" id="KW-0507">mRNA processing</keyword>
<dbReference type="InterPro" id="IPR039979">
    <property type="entry name" value="PRPF18"/>
</dbReference>
<evidence type="ECO:0000256" key="5">
    <source>
        <dbReference type="ARBA" id="ARBA00022728"/>
    </source>
</evidence>
<name>A0A7S2T922_9CHLO</name>
<dbReference type="Pfam" id="PF02840">
    <property type="entry name" value="Prp18"/>
    <property type="match status" value="1"/>
</dbReference>
<dbReference type="Gene3D" id="4.10.280.110">
    <property type="entry name" value="Pre-mRNA processing factor 4 domain"/>
    <property type="match status" value="1"/>
</dbReference>
<evidence type="ECO:0000256" key="7">
    <source>
        <dbReference type="ARBA" id="ARBA00023242"/>
    </source>
</evidence>
<keyword evidence="8" id="KW-0175">Coiled coil</keyword>
<dbReference type="AlphaFoldDB" id="A0A7S2T922"/>
<evidence type="ECO:0000259" key="10">
    <source>
        <dbReference type="SMART" id="SM00500"/>
    </source>
</evidence>
<dbReference type="GO" id="GO:0071021">
    <property type="term" value="C:U2-type post-spliceosomal complex"/>
    <property type="evidence" value="ECO:0007669"/>
    <property type="project" value="TreeGrafter"/>
</dbReference>
<protein>
    <recommendedName>
        <fullName evidence="3">Pre-mRNA-splicing factor 18</fullName>
    </recommendedName>
</protein>
<feature type="domain" description="Pre-mRNA processing factor 4 (PRP4)-like" evidence="10">
    <location>
        <begin position="108"/>
        <end position="157"/>
    </location>
</feature>
<reference evidence="11" key="1">
    <citation type="submission" date="2021-01" db="EMBL/GenBank/DDBJ databases">
        <authorList>
            <person name="Corre E."/>
            <person name="Pelletier E."/>
            <person name="Niang G."/>
            <person name="Scheremetjew M."/>
            <person name="Finn R."/>
            <person name="Kale V."/>
            <person name="Holt S."/>
            <person name="Cochrane G."/>
            <person name="Meng A."/>
            <person name="Brown T."/>
            <person name="Cohen L."/>
        </authorList>
    </citation>
    <scope>NUCLEOTIDE SEQUENCE</scope>
    <source>
        <strain evidence="11">RCC2335</strain>
    </source>
</reference>
<dbReference type="Pfam" id="PF08799">
    <property type="entry name" value="PRP4"/>
    <property type="match status" value="1"/>
</dbReference>
<evidence type="ECO:0000313" key="11">
    <source>
        <dbReference type="EMBL" id="CAD9721324.1"/>
    </source>
</evidence>
<dbReference type="GO" id="GO:0046540">
    <property type="term" value="C:U4/U6 x U5 tri-snRNP complex"/>
    <property type="evidence" value="ECO:0007669"/>
    <property type="project" value="TreeGrafter"/>
</dbReference>
<evidence type="ECO:0000256" key="9">
    <source>
        <dbReference type="SAM" id="MobiDB-lite"/>
    </source>
</evidence>
<dbReference type="InterPro" id="IPR004098">
    <property type="entry name" value="Prp18"/>
</dbReference>
<dbReference type="PANTHER" id="PTHR13007">
    <property type="entry name" value="PRE-MRNA SPLICING FACTOR-RELATED"/>
    <property type="match status" value="1"/>
</dbReference>
<dbReference type="Gene3D" id="1.20.940.10">
    <property type="entry name" value="Functional domain of the splicing factor Prp18"/>
    <property type="match status" value="1"/>
</dbReference>
<evidence type="ECO:0000256" key="4">
    <source>
        <dbReference type="ARBA" id="ARBA00022664"/>
    </source>
</evidence>
<proteinExistence type="inferred from homology"/>
<keyword evidence="7" id="KW-0539">Nucleus</keyword>
<comment type="similarity">
    <text evidence="2">Belongs to the PRP18 family.</text>
</comment>
<dbReference type="SMART" id="SM00500">
    <property type="entry name" value="SFM"/>
    <property type="match status" value="1"/>
</dbReference>